<dbReference type="EMBL" id="LDTZ01000021">
    <property type="protein sequence ID" value="KNA90054.1"/>
    <property type="molecule type" value="Genomic_DNA"/>
</dbReference>
<dbReference type="Proteomes" id="UP000037247">
    <property type="component" value="Unassembled WGS sequence"/>
</dbReference>
<organism evidence="1 2">
    <name type="scientific">Gordonia jacobaea</name>
    <dbReference type="NCBI Taxonomy" id="122202"/>
    <lineage>
        <taxon>Bacteria</taxon>
        <taxon>Bacillati</taxon>
        <taxon>Actinomycetota</taxon>
        <taxon>Actinomycetes</taxon>
        <taxon>Mycobacteriales</taxon>
        <taxon>Gordoniaceae</taxon>
        <taxon>Gordonia</taxon>
    </lineage>
</organism>
<protein>
    <recommendedName>
        <fullName evidence="3">YCII-related domain-containing protein</fullName>
    </recommendedName>
</protein>
<keyword evidence="2" id="KW-1185">Reference proteome</keyword>
<accession>A0ABR5I8X2</accession>
<evidence type="ECO:0000313" key="1">
    <source>
        <dbReference type="EMBL" id="KNA90054.1"/>
    </source>
</evidence>
<dbReference type="RefSeq" id="WP_049700499.1">
    <property type="nucleotide sequence ID" value="NZ_LDTZ01000021.1"/>
</dbReference>
<evidence type="ECO:0000313" key="2">
    <source>
        <dbReference type="Proteomes" id="UP000037247"/>
    </source>
</evidence>
<name>A0ABR5I8X2_9ACTN</name>
<evidence type="ECO:0008006" key="3">
    <source>
        <dbReference type="Google" id="ProtNLM"/>
    </source>
</evidence>
<comment type="caution">
    <text evidence="1">The sequence shown here is derived from an EMBL/GenBank/DDBJ whole genome shotgun (WGS) entry which is preliminary data.</text>
</comment>
<reference evidence="1 2" key="1">
    <citation type="submission" date="2015-05" db="EMBL/GenBank/DDBJ databases">
        <title>Draft genome sequence of the bacterium Gordonia jacobaea a new member of the Gordonia genus.</title>
        <authorList>
            <person name="Jimenez-Galisteo G."/>
            <person name="Dominguez A."/>
            <person name="Munoz E."/>
            <person name="Vinas M."/>
        </authorList>
    </citation>
    <scope>NUCLEOTIDE SEQUENCE [LARGE SCALE GENOMIC DNA]</scope>
    <source>
        <strain evidence="2">mv1</strain>
    </source>
</reference>
<proteinExistence type="predicted"/>
<sequence length="117" mass="12607">MPDLPEITDAEMQTILEYAQPYTVSILRSGPNFSSADAGQFLKEHGRRTLALRKAGELAVVLPIRGNADIHGVGIFDRDVDTVTKIMNNDPAVQAGVFTFEVYQAEGLPGDALPPAP</sequence>
<gene>
    <name evidence="1" type="ORF">ABW18_18570</name>
</gene>